<evidence type="ECO:0000256" key="1">
    <source>
        <dbReference type="ARBA" id="ARBA00004776"/>
    </source>
</evidence>
<keyword evidence="4" id="KW-0808">Transferase</keyword>
<comment type="caution">
    <text evidence="7">The sequence shown here is derived from an EMBL/GenBank/DDBJ whole genome shotgun (WGS) entry which is preliminary data.</text>
</comment>
<dbReference type="Pfam" id="PF00535">
    <property type="entry name" value="Glycos_transf_2"/>
    <property type="match status" value="1"/>
</dbReference>
<dbReference type="Gene3D" id="3.90.550.10">
    <property type="entry name" value="Spore Coat Polysaccharide Biosynthesis Protein SpsA, Chain A"/>
    <property type="match status" value="1"/>
</dbReference>
<dbReference type="PANTHER" id="PTHR43179">
    <property type="entry name" value="RHAMNOSYLTRANSFERASE WBBL"/>
    <property type="match status" value="1"/>
</dbReference>
<keyword evidence="5" id="KW-0812">Transmembrane</keyword>
<evidence type="ECO:0000259" key="6">
    <source>
        <dbReference type="Pfam" id="PF00535"/>
    </source>
</evidence>
<keyword evidence="3" id="KW-0328">Glycosyltransferase</keyword>
<protein>
    <submittedName>
        <fullName evidence="7">Glycosyltransferase family 2 protein</fullName>
    </submittedName>
</protein>
<gene>
    <name evidence="7" type="ORF">I6U51_12915</name>
</gene>
<comment type="pathway">
    <text evidence="1">Cell wall biogenesis; cell wall polysaccharide biosynthesis.</text>
</comment>
<dbReference type="RefSeq" id="WP_211143026.1">
    <property type="nucleotide sequence ID" value="NZ_JAEEGB010000014.1"/>
</dbReference>
<name>A0A934M734_9CLOT</name>
<keyword evidence="8" id="KW-1185">Reference proteome</keyword>
<sequence>MLISIVIPNYNGERYLDNCIKSLLNQVYRDYEIIIVDNASIDNSCNLILERYPMISLIKLDENYGFSRAVNEGIKVSQGEYVVLLNNDTVVENTWLLNLVNCIEKDRKIFSCCSKMIRYHEKDKIDDAGDEYTILGWAFKRGDGESIKHYSKNKKVFSSCAGAAIYRKEIFNEIGYFDENFFAYIEDLDISYRAMIYGYKNLYCSNAYVYHIGSATSGSRHNSFKVKLAARNNAYLVYKNMPIIQVLFNLPFLIVGWSIKLLFFYYKGFGKEYLSGIKEGIINLKRISKIKYRNKNFINYIKIQWYITINLFKVILKL</sequence>
<dbReference type="SUPFAM" id="SSF53448">
    <property type="entry name" value="Nucleotide-diphospho-sugar transferases"/>
    <property type="match status" value="1"/>
</dbReference>
<dbReference type="InterPro" id="IPR001173">
    <property type="entry name" value="Glyco_trans_2-like"/>
</dbReference>
<dbReference type="PANTHER" id="PTHR43179:SF12">
    <property type="entry name" value="GALACTOFURANOSYLTRANSFERASE GLFT2"/>
    <property type="match status" value="1"/>
</dbReference>
<dbReference type="InterPro" id="IPR029044">
    <property type="entry name" value="Nucleotide-diphossugar_trans"/>
</dbReference>
<feature type="domain" description="Glycosyltransferase 2-like" evidence="6">
    <location>
        <begin position="4"/>
        <end position="174"/>
    </location>
</feature>
<comment type="similarity">
    <text evidence="2">Belongs to the glycosyltransferase 2 family.</text>
</comment>
<evidence type="ECO:0000256" key="2">
    <source>
        <dbReference type="ARBA" id="ARBA00006739"/>
    </source>
</evidence>
<proteinExistence type="inferred from homology"/>
<evidence type="ECO:0000313" key="7">
    <source>
        <dbReference type="EMBL" id="MBI6873601.1"/>
    </source>
</evidence>
<evidence type="ECO:0000256" key="3">
    <source>
        <dbReference type="ARBA" id="ARBA00022676"/>
    </source>
</evidence>
<dbReference type="AlphaFoldDB" id="A0A934M734"/>
<evidence type="ECO:0000256" key="4">
    <source>
        <dbReference type="ARBA" id="ARBA00022679"/>
    </source>
</evidence>
<feature type="transmembrane region" description="Helical" evidence="5">
    <location>
        <begin position="246"/>
        <end position="266"/>
    </location>
</feature>
<keyword evidence="5" id="KW-0472">Membrane</keyword>
<reference evidence="7" key="1">
    <citation type="submission" date="2020-12" db="EMBL/GenBank/DDBJ databases">
        <title>Clostridium thailandense sp. nov., a novel acetogenic bacterium isolated from peat land soil in Thailand.</title>
        <authorList>
            <person name="Chaikitkaew S."/>
            <person name="Birkeland N.K."/>
        </authorList>
    </citation>
    <scope>NUCLEOTIDE SEQUENCE</scope>
    <source>
        <strain evidence="7">DSM 17425</strain>
    </source>
</reference>
<keyword evidence="5" id="KW-1133">Transmembrane helix</keyword>
<evidence type="ECO:0000256" key="5">
    <source>
        <dbReference type="SAM" id="Phobius"/>
    </source>
</evidence>
<dbReference type="EMBL" id="JAEEGB010000014">
    <property type="protein sequence ID" value="MBI6873601.1"/>
    <property type="molecule type" value="Genomic_DNA"/>
</dbReference>
<dbReference type="CDD" id="cd04186">
    <property type="entry name" value="GT_2_like_c"/>
    <property type="match status" value="1"/>
</dbReference>
<accession>A0A934M734</accession>
<evidence type="ECO:0000313" key="8">
    <source>
        <dbReference type="Proteomes" id="UP000622687"/>
    </source>
</evidence>
<organism evidence="7 8">
    <name type="scientific">Clostridium aciditolerans</name>
    <dbReference type="NCBI Taxonomy" id="339861"/>
    <lineage>
        <taxon>Bacteria</taxon>
        <taxon>Bacillati</taxon>
        <taxon>Bacillota</taxon>
        <taxon>Clostridia</taxon>
        <taxon>Eubacteriales</taxon>
        <taxon>Clostridiaceae</taxon>
        <taxon>Clostridium</taxon>
    </lineage>
</organism>
<dbReference type="Proteomes" id="UP000622687">
    <property type="component" value="Unassembled WGS sequence"/>
</dbReference>
<dbReference type="GO" id="GO:0016757">
    <property type="term" value="F:glycosyltransferase activity"/>
    <property type="evidence" value="ECO:0007669"/>
    <property type="project" value="UniProtKB-KW"/>
</dbReference>